<organism evidence="1">
    <name type="scientific">Ophidiomyces ophidiicola</name>
    <dbReference type="NCBI Taxonomy" id="1387563"/>
    <lineage>
        <taxon>Eukaryota</taxon>
        <taxon>Fungi</taxon>
        <taxon>Dikarya</taxon>
        <taxon>Ascomycota</taxon>
        <taxon>Pezizomycotina</taxon>
        <taxon>Eurotiomycetes</taxon>
        <taxon>Eurotiomycetidae</taxon>
        <taxon>Onygenales</taxon>
        <taxon>Onygenaceae</taxon>
        <taxon>Ophidiomyces</taxon>
    </lineage>
</organism>
<evidence type="ECO:0000313" key="1">
    <source>
        <dbReference type="EMBL" id="KAI2393132.1"/>
    </source>
</evidence>
<comment type="caution">
    <text evidence="1">The sequence shown here is derived from an EMBL/GenBank/DDBJ whole genome shotgun (WGS) entry which is preliminary data.</text>
</comment>
<name>A0ACB8V539_9EURO</name>
<reference evidence="1" key="1">
    <citation type="journal article" date="2022" name="bioRxiv">
        <title>Population genetic analysis of Ophidiomyces ophidiicola, the causative agent of snake fungal disease, indicates recent introductions to the USA.</title>
        <authorList>
            <person name="Ladner J.T."/>
            <person name="Palmer J.M."/>
            <person name="Ettinger C.L."/>
            <person name="Stajich J.E."/>
            <person name="Farrell T.M."/>
            <person name="Glorioso B.M."/>
            <person name="Lawson B."/>
            <person name="Price S.J."/>
            <person name="Stengle A.G."/>
            <person name="Grear D.A."/>
            <person name="Lorch J.M."/>
        </authorList>
    </citation>
    <scope>NUCLEOTIDE SEQUENCE</scope>
    <source>
        <strain evidence="1">NWHC 24266-5</strain>
    </source>
</reference>
<dbReference type="EMBL" id="JALBCA010000003">
    <property type="protein sequence ID" value="KAI2393132.1"/>
    <property type="molecule type" value="Genomic_DNA"/>
</dbReference>
<protein>
    <submittedName>
        <fullName evidence="1">Oligomeric, coiled-coil, peripheral membrane protein</fullName>
    </submittedName>
</protein>
<accession>A0ACB8V539</accession>
<gene>
    <name evidence="1" type="primary">ATG11</name>
    <name evidence="1" type="ORF">LOY88_000190</name>
</gene>
<sequence length="1288" mass="144808">MAVPDALRAWISRNTSVPLQRQILMTARGKPVKLQSLATENEIFVYDRNFIVEQGSTGISEIPSPVPFTPDHPPDTLANQNSLQAWKDLYNARRSWALNLTAKCGQMAKAAHQHDERIDVIHRSVGAALENLKSHVGSLEQKLQEAQTWANDLLREQQLALGGWQRSLAQLETIPAEKQFAFLRRPETPKVEQEACSETLQDYVDAAQTKRSAAQVSAVCAQLSRKMESVEDAVGDIAKQTEELERETQPPPIIDVDGVMQEIETVAKKIISDYEHVLGLPNTTKTLSIISRMALNHTEDLLPSLAEFSLEIHSALVQSVKNRNHAMTMFLQYMPRISAIESRFAAAQAEIAALDVDGDAFDTLCMVFHIPIVYGSVLIEAVRRREWSDKMKTDSSTFAEELASFRDEEQRRRKKWIKNMGDFLTVSEDSTPNVEVNLQAGKGSEWPQVSRTDIETYMQNIKSKDGLDLAVQELTQLYKDLDAPTRQQRRKAKAFKHGSVIEMGSSFFMRGDEAVRSLKDEKTRLEDKLKSSESRVRRLEDLLHRSSHMSRPVSGNFGSDFPISPASPRPDAVSRRSSISSRRMSANNAPEEKSLVQRIAALESELLAEREIVSKLKQEAQTERQSTIDRMEEVQSTNKDLMHNLEAKQREFENERKFLESEADKFKIRLEELEEELDRTMDARDHEKSEAKAKSGKLQSELTKALTSVEEAKELRMQVQNLQAQSSKFDIEKKELSDRIDHLTKQEKEHIELLQAAHRQLSPRGAAPSGFSQLVQAIEVLSEGLAIHAKGSDGKATELSEENQVLSEKVCHLESEIDCLKQNLEAKELERTKTLESYSHTKEALLEAQSSLENEHSRLKTLESKLSTGESGTEVLKDRIAEEEQKVAMLTEKLAAIDSKAQNIGDERQEWETRSEQLKQLESNLKSHLAAKSTWADEISKRLYTQIEVMAKMLQQLGFTIVFQDSEMTVQRTSKVVGNSVLAESIASSGILPAIENPDVLLWTQAADRDEESAKFDAFMTAVSRFDLESFAEAVVKRVKDIETVARKWQKEARAYRDKYHRAQSDSHDKIAYRSFKEGDLALFLPTRNQAIRSWAAFNVGAPHYFLREQDAHRLHTRDWLLARISKIDERVVDLSKAMNGMNPDKRSIDASDGASIEDDNPFELSDGLRWYLLDASEEKAHAPSTPGLGKSTVASAHVDARGSIRLKRPSNGGGATKTLARSLDSRRNSSASKKGAPGRSLLREESSTAENRVVSAEGDPGAQPRREEAPIFDQVRKDLFSGPSNLI</sequence>
<proteinExistence type="predicted"/>